<evidence type="ECO:0000256" key="4">
    <source>
        <dbReference type="ARBA" id="ARBA00022960"/>
    </source>
</evidence>
<dbReference type="GO" id="GO:0071972">
    <property type="term" value="F:peptidoglycan L,D-transpeptidase activity"/>
    <property type="evidence" value="ECO:0007669"/>
    <property type="project" value="TreeGrafter"/>
</dbReference>
<feature type="region of interest" description="Disordered" evidence="8">
    <location>
        <begin position="59"/>
        <end position="83"/>
    </location>
</feature>
<proteinExistence type="inferred from homology"/>
<dbReference type="GO" id="GO:0071555">
    <property type="term" value="P:cell wall organization"/>
    <property type="evidence" value="ECO:0007669"/>
    <property type="project" value="UniProtKB-UniRule"/>
</dbReference>
<dbReference type="InterPro" id="IPR002477">
    <property type="entry name" value="Peptidoglycan-bd-like"/>
</dbReference>
<evidence type="ECO:0000259" key="9">
    <source>
        <dbReference type="PROSITE" id="PS52029"/>
    </source>
</evidence>
<dbReference type="EMBL" id="BJZT01000031">
    <property type="protein sequence ID" value="GEP00456.1"/>
    <property type="molecule type" value="Genomic_DNA"/>
</dbReference>
<keyword evidence="6 7" id="KW-0961">Cell wall biogenesis/degradation</keyword>
<dbReference type="InterPro" id="IPR036366">
    <property type="entry name" value="PGBDSf"/>
</dbReference>
<dbReference type="Gene3D" id="2.40.440.10">
    <property type="entry name" value="L,D-transpeptidase catalytic domain-like"/>
    <property type="match status" value="1"/>
</dbReference>
<name>A0A512IS03_9HYPH</name>
<dbReference type="UniPathway" id="UPA00219"/>
<keyword evidence="3" id="KW-0808">Transferase</keyword>
<comment type="caution">
    <text evidence="10">The sequence shown here is derived from an EMBL/GenBank/DDBJ whole genome shotgun (WGS) entry which is preliminary data.</text>
</comment>
<evidence type="ECO:0000313" key="10">
    <source>
        <dbReference type="EMBL" id="GEP00456.1"/>
    </source>
</evidence>
<comment type="pathway">
    <text evidence="1 7">Cell wall biogenesis; peptidoglycan biosynthesis.</text>
</comment>
<dbReference type="GO" id="GO:0018104">
    <property type="term" value="P:peptidoglycan-protein cross-linking"/>
    <property type="evidence" value="ECO:0007669"/>
    <property type="project" value="TreeGrafter"/>
</dbReference>
<dbReference type="InterPro" id="IPR005490">
    <property type="entry name" value="LD_TPept_cat_dom"/>
</dbReference>
<evidence type="ECO:0000256" key="6">
    <source>
        <dbReference type="ARBA" id="ARBA00023316"/>
    </source>
</evidence>
<dbReference type="PROSITE" id="PS52029">
    <property type="entry name" value="LD_TPASE"/>
    <property type="match status" value="1"/>
</dbReference>
<dbReference type="GO" id="GO:0008360">
    <property type="term" value="P:regulation of cell shape"/>
    <property type="evidence" value="ECO:0007669"/>
    <property type="project" value="UniProtKB-UniRule"/>
</dbReference>
<keyword evidence="5 7" id="KW-0573">Peptidoglycan synthesis</keyword>
<dbReference type="Pfam" id="PF01471">
    <property type="entry name" value="PG_binding_1"/>
    <property type="match status" value="1"/>
</dbReference>
<dbReference type="GO" id="GO:0016740">
    <property type="term" value="F:transferase activity"/>
    <property type="evidence" value="ECO:0007669"/>
    <property type="project" value="UniProtKB-KW"/>
</dbReference>
<evidence type="ECO:0000256" key="2">
    <source>
        <dbReference type="ARBA" id="ARBA00005992"/>
    </source>
</evidence>
<keyword evidence="4 7" id="KW-0133">Cell shape</keyword>
<sequence>MAAAAEDLEPMRVRWLALALCAGTLGVAALPRPAAARARSSEKPDAAPALTEEAINGATFTMPPQEASKKSGQGGKPSSERPDPLMIKVQVLLDRARFSPGAIDGRHGDNTRRAIAAYAKAQGLPATDSLDRALVEKLQASSSDPVVTAYTITEADVKGPFIRVPPKLEAQAALKAMTYTNPREMFAERFHMQRDLLAAMNPGKPLDRPGTVIMVAAVAPFETGAVKGAPVAPRVTRIEVDKGNRRVRAYGDGGALVGDYPASIGSEEKPAPSGSTKATRATFDPWYRYNPKYRFKGVSARHPFSIRPGPNNPVGVVWIDLAIPSYGIHGTPEPENIGKTNSHGCIRLTNWDARDLGSHVEKNATVEFLEK</sequence>
<protein>
    <submittedName>
        <fullName evidence="10">Murein L,D-transpeptidase</fullName>
    </submittedName>
</protein>
<dbReference type="SUPFAM" id="SSF141523">
    <property type="entry name" value="L,D-transpeptidase catalytic domain-like"/>
    <property type="match status" value="1"/>
</dbReference>
<feature type="domain" description="L,D-TPase catalytic" evidence="9">
    <location>
        <begin position="236"/>
        <end position="369"/>
    </location>
</feature>
<dbReference type="Pfam" id="PF03734">
    <property type="entry name" value="YkuD"/>
    <property type="match status" value="1"/>
</dbReference>
<evidence type="ECO:0000256" key="7">
    <source>
        <dbReference type="PROSITE-ProRule" id="PRU01373"/>
    </source>
</evidence>
<dbReference type="InterPro" id="IPR050979">
    <property type="entry name" value="LD-transpeptidase"/>
</dbReference>
<dbReference type="InterPro" id="IPR036365">
    <property type="entry name" value="PGBD-like_sf"/>
</dbReference>
<dbReference type="Proteomes" id="UP000321258">
    <property type="component" value="Unassembled WGS sequence"/>
</dbReference>
<evidence type="ECO:0000256" key="8">
    <source>
        <dbReference type="SAM" id="MobiDB-lite"/>
    </source>
</evidence>
<dbReference type="PANTHER" id="PTHR30582:SF30">
    <property type="entry name" value="BLR4375 PROTEIN"/>
    <property type="match status" value="1"/>
</dbReference>
<feature type="active site" description="Nucleophile" evidence="7">
    <location>
        <position position="345"/>
    </location>
</feature>
<reference evidence="10 11" key="1">
    <citation type="submission" date="2019-07" db="EMBL/GenBank/DDBJ databases">
        <title>Whole genome shotgun sequence of Methylobacterium haplocladii NBRC 107714.</title>
        <authorList>
            <person name="Hosoyama A."/>
            <person name="Uohara A."/>
            <person name="Ohji S."/>
            <person name="Ichikawa N."/>
        </authorList>
    </citation>
    <scope>NUCLEOTIDE SEQUENCE [LARGE SCALE GENOMIC DNA]</scope>
    <source>
        <strain evidence="10 11">NBRC 107714</strain>
    </source>
</reference>
<dbReference type="Gene3D" id="1.10.101.10">
    <property type="entry name" value="PGBD-like superfamily/PGBD"/>
    <property type="match status" value="1"/>
</dbReference>
<keyword evidence="11" id="KW-1185">Reference proteome</keyword>
<dbReference type="AlphaFoldDB" id="A0A512IS03"/>
<evidence type="ECO:0000256" key="1">
    <source>
        <dbReference type="ARBA" id="ARBA00004752"/>
    </source>
</evidence>
<evidence type="ECO:0000256" key="5">
    <source>
        <dbReference type="ARBA" id="ARBA00022984"/>
    </source>
</evidence>
<dbReference type="PANTHER" id="PTHR30582">
    <property type="entry name" value="L,D-TRANSPEPTIDASE"/>
    <property type="match status" value="1"/>
</dbReference>
<feature type="active site" description="Proton donor/acceptor" evidence="7">
    <location>
        <position position="329"/>
    </location>
</feature>
<dbReference type="CDD" id="cd16913">
    <property type="entry name" value="YkuD_like"/>
    <property type="match status" value="1"/>
</dbReference>
<dbReference type="SUPFAM" id="SSF47090">
    <property type="entry name" value="PGBD-like"/>
    <property type="match status" value="1"/>
</dbReference>
<evidence type="ECO:0000256" key="3">
    <source>
        <dbReference type="ARBA" id="ARBA00022679"/>
    </source>
</evidence>
<organism evidence="10 11">
    <name type="scientific">Methylobacterium haplocladii</name>
    <dbReference type="NCBI Taxonomy" id="1176176"/>
    <lineage>
        <taxon>Bacteria</taxon>
        <taxon>Pseudomonadati</taxon>
        <taxon>Pseudomonadota</taxon>
        <taxon>Alphaproteobacteria</taxon>
        <taxon>Hyphomicrobiales</taxon>
        <taxon>Methylobacteriaceae</taxon>
        <taxon>Methylobacterium</taxon>
    </lineage>
</organism>
<evidence type="ECO:0000313" key="11">
    <source>
        <dbReference type="Proteomes" id="UP000321258"/>
    </source>
</evidence>
<dbReference type="GO" id="GO:0005576">
    <property type="term" value="C:extracellular region"/>
    <property type="evidence" value="ECO:0007669"/>
    <property type="project" value="TreeGrafter"/>
</dbReference>
<comment type="similarity">
    <text evidence="2">Belongs to the YkuD family.</text>
</comment>
<accession>A0A512IS03</accession>
<gene>
    <name evidence="10" type="ORF">MHA02_28430</name>
</gene>
<dbReference type="InterPro" id="IPR038063">
    <property type="entry name" value="Transpep_catalytic_dom"/>
</dbReference>